<dbReference type="PANTHER" id="PTHR33498">
    <property type="entry name" value="TRANSPOSASE FOR INSERTION SEQUENCE ELEMENT IS1557"/>
    <property type="match status" value="1"/>
</dbReference>
<proteinExistence type="predicted"/>
<dbReference type="Gene3D" id="1.10.10.60">
    <property type="entry name" value="Homeodomain-like"/>
    <property type="match status" value="1"/>
</dbReference>
<protein>
    <submittedName>
        <fullName evidence="4">Transposase</fullName>
    </submittedName>
</protein>
<dbReference type="Proteomes" id="UP000286931">
    <property type="component" value="Unassembled WGS sequence"/>
</dbReference>
<dbReference type="OrthoDB" id="3238779at2"/>
<evidence type="ECO:0000259" key="3">
    <source>
        <dbReference type="Pfam" id="PF14690"/>
    </source>
</evidence>
<name>A0A401YJ96_9ACTN</name>
<evidence type="ECO:0000259" key="2">
    <source>
        <dbReference type="Pfam" id="PF01610"/>
    </source>
</evidence>
<feature type="domain" description="Transposase IS204/IS1001/IS1096/IS1165 DDE" evidence="2">
    <location>
        <begin position="163"/>
        <end position="262"/>
    </location>
</feature>
<evidence type="ECO:0000313" key="4">
    <source>
        <dbReference type="EMBL" id="GCD94685.1"/>
    </source>
</evidence>
<accession>A0A401YJ96</accession>
<keyword evidence="5" id="KW-1185">Reference proteome</keyword>
<feature type="compositionally biased region" description="Basic and acidic residues" evidence="1">
    <location>
        <begin position="370"/>
        <end position="385"/>
    </location>
</feature>
<dbReference type="Pfam" id="PF14690">
    <property type="entry name" value="Zn_ribbon_ISL3"/>
    <property type="match status" value="1"/>
</dbReference>
<reference evidence="4 5" key="1">
    <citation type="submission" date="2018-12" db="EMBL/GenBank/DDBJ databases">
        <title>Draft genome sequence of Embleya hyalina NBRC 13850T.</title>
        <authorList>
            <person name="Komaki H."/>
            <person name="Hosoyama A."/>
            <person name="Kimura A."/>
            <person name="Ichikawa N."/>
            <person name="Tamura T."/>
        </authorList>
    </citation>
    <scope>NUCLEOTIDE SEQUENCE [LARGE SCALE GENOMIC DNA]</scope>
    <source>
        <strain evidence="4 5">NBRC 13850</strain>
    </source>
</reference>
<feature type="region of interest" description="Disordered" evidence="1">
    <location>
        <begin position="253"/>
        <end position="279"/>
    </location>
</feature>
<organism evidence="4 5">
    <name type="scientific">Embleya hyalina</name>
    <dbReference type="NCBI Taxonomy" id="516124"/>
    <lineage>
        <taxon>Bacteria</taxon>
        <taxon>Bacillati</taxon>
        <taxon>Actinomycetota</taxon>
        <taxon>Actinomycetes</taxon>
        <taxon>Kitasatosporales</taxon>
        <taxon>Streptomycetaceae</taxon>
        <taxon>Embleya</taxon>
    </lineage>
</organism>
<comment type="caution">
    <text evidence="4">The sequence shown here is derived from an EMBL/GenBank/DDBJ whole genome shotgun (WGS) entry which is preliminary data.</text>
</comment>
<feature type="domain" description="Transposase IS204/IS1001/IS1096/IS1165 DDE" evidence="2">
    <location>
        <begin position="422"/>
        <end position="538"/>
    </location>
</feature>
<feature type="compositionally biased region" description="Basic residues" evidence="1">
    <location>
        <begin position="386"/>
        <end position="405"/>
    </location>
</feature>
<sequence length="545" mass="61371">MLFAGDEQQFWDLVWPDVEDLTVDAVGVVEEVLWIDVHSRKPFATCPDCGSDTARVHGAYRRRLADRPIGGRRVVLRLRVRRFFCDNDRCLRRTVAEQVEHLTSRYRRRTQAVSRLVQAIGLAVGGRAGERLAAHLPVRASRSQILREVRALPDPPTNGVRVLGIDEFAFRKGMTYGTVLIDVETRKPIDLLPDRTTDTVAAWLAEHPGIEVVCRDRCSTFSQATNRALPDAVQVADRRHLLHSLARAVERTAHAHRARLRKDTDLDDAAERPAPSTSAELAALISPPEPGDPPDSQILARVRQWHADVHQLRKCGWTISAIADRLGRDRKTVRRYLNTDLDEILASARERRPNGAHQPVQAVPAGPLPCRRDQRHGLVPRDPRTRLPRQSRHGHQVHRDPARRHAPVEPRHVIPSPRRLTTWIMRHPNALTSAQRDHLDRILNACPDLAAACDLAHEFSGLTRERRGQDPPRWMTRALDAGPPPIQGFAATLQNDWDAAVNGPTLQWSSGAVEGQVTRIKVIKRRSYGRASFELLRTLVLTEPP</sequence>
<dbReference type="PANTHER" id="PTHR33498:SF1">
    <property type="entry name" value="TRANSPOSASE FOR INSERTION SEQUENCE ELEMENT IS1557"/>
    <property type="match status" value="1"/>
</dbReference>
<evidence type="ECO:0000313" key="5">
    <source>
        <dbReference type="Proteomes" id="UP000286931"/>
    </source>
</evidence>
<dbReference type="NCBIfam" id="NF033550">
    <property type="entry name" value="transpos_ISL3"/>
    <property type="match status" value="1"/>
</dbReference>
<feature type="region of interest" description="Disordered" evidence="1">
    <location>
        <begin position="351"/>
        <end position="407"/>
    </location>
</feature>
<evidence type="ECO:0000256" key="1">
    <source>
        <dbReference type="SAM" id="MobiDB-lite"/>
    </source>
</evidence>
<dbReference type="EMBL" id="BIFH01000016">
    <property type="protein sequence ID" value="GCD94685.1"/>
    <property type="molecule type" value="Genomic_DNA"/>
</dbReference>
<dbReference type="InterPro" id="IPR002560">
    <property type="entry name" value="Transposase_DDE"/>
</dbReference>
<dbReference type="Pfam" id="PF01610">
    <property type="entry name" value="DDE_Tnp_ISL3"/>
    <property type="match status" value="2"/>
</dbReference>
<dbReference type="AlphaFoldDB" id="A0A401YJ96"/>
<feature type="domain" description="Transposase IS204/IS1001/IS1096/IS1165 zinc-finger" evidence="3">
    <location>
        <begin position="44"/>
        <end position="87"/>
    </location>
</feature>
<dbReference type="RefSeq" id="WP_160161375.1">
    <property type="nucleotide sequence ID" value="NZ_BIFH01000016.1"/>
</dbReference>
<dbReference type="InterPro" id="IPR047951">
    <property type="entry name" value="Transpos_ISL3"/>
</dbReference>
<gene>
    <name evidence="4" type="ORF">EHYA_02354</name>
</gene>
<dbReference type="InterPro" id="IPR029261">
    <property type="entry name" value="Transposase_Znf"/>
</dbReference>